<dbReference type="EMBL" id="CAWUPB010001197">
    <property type="protein sequence ID" value="CAK7357190.1"/>
    <property type="molecule type" value="Genomic_DNA"/>
</dbReference>
<keyword evidence="1" id="KW-0812">Transmembrane</keyword>
<name>A0AAV1ST14_9ROSI</name>
<organism evidence="2 3">
    <name type="scientific">Dovyalis caffra</name>
    <dbReference type="NCBI Taxonomy" id="77055"/>
    <lineage>
        <taxon>Eukaryota</taxon>
        <taxon>Viridiplantae</taxon>
        <taxon>Streptophyta</taxon>
        <taxon>Embryophyta</taxon>
        <taxon>Tracheophyta</taxon>
        <taxon>Spermatophyta</taxon>
        <taxon>Magnoliopsida</taxon>
        <taxon>eudicotyledons</taxon>
        <taxon>Gunneridae</taxon>
        <taxon>Pentapetalae</taxon>
        <taxon>rosids</taxon>
        <taxon>fabids</taxon>
        <taxon>Malpighiales</taxon>
        <taxon>Salicaceae</taxon>
        <taxon>Flacourtieae</taxon>
        <taxon>Dovyalis</taxon>
    </lineage>
</organism>
<reference evidence="2 3" key="1">
    <citation type="submission" date="2024-01" db="EMBL/GenBank/DDBJ databases">
        <authorList>
            <person name="Waweru B."/>
        </authorList>
    </citation>
    <scope>NUCLEOTIDE SEQUENCE [LARGE SCALE GENOMIC DNA]</scope>
</reference>
<dbReference type="AlphaFoldDB" id="A0AAV1ST14"/>
<keyword evidence="3" id="KW-1185">Reference proteome</keyword>
<evidence type="ECO:0000313" key="2">
    <source>
        <dbReference type="EMBL" id="CAK7357190.1"/>
    </source>
</evidence>
<gene>
    <name evidence="2" type="ORF">DCAF_LOCUS27474</name>
</gene>
<sequence>MDSVNTREAALELKMSVDRVALETSRISSLASLFANTNVDAIDNPLSSSSEKEFDLPTIEYSLLLFTASTVTYGIAVLGSFIGILEVPVHKGQHQALVCTSLIQSI</sequence>
<protein>
    <submittedName>
        <fullName evidence="2">Uncharacterized protein</fullName>
    </submittedName>
</protein>
<accession>A0AAV1ST14</accession>
<proteinExistence type="predicted"/>
<evidence type="ECO:0000313" key="3">
    <source>
        <dbReference type="Proteomes" id="UP001314170"/>
    </source>
</evidence>
<evidence type="ECO:0000256" key="1">
    <source>
        <dbReference type="SAM" id="Phobius"/>
    </source>
</evidence>
<dbReference type="Proteomes" id="UP001314170">
    <property type="component" value="Unassembled WGS sequence"/>
</dbReference>
<keyword evidence="1" id="KW-1133">Transmembrane helix</keyword>
<keyword evidence="1" id="KW-0472">Membrane</keyword>
<feature type="transmembrane region" description="Helical" evidence="1">
    <location>
        <begin position="61"/>
        <end position="85"/>
    </location>
</feature>
<comment type="caution">
    <text evidence="2">The sequence shown here is derived from an EMBL/GenBank/DDBJ whole genome shotgun (WGS) entry which is preliminary data.</text>
</comment>